<comment type="caution">
    <text evidence="2">The sequence shown here is derived from an EMBL/GenBank/DDBJ whole genome shotgun (WGS) entry which is preliminary data.</text>
</comment>
<feature type="compositionally biased region" description="Low complexity" evidence="1">
    <location>
        <begin position="211"/>
        <end position="225"/>
    </location>
</feature>
<keyword evidence="3" id="KW-1185">Reference proteome</keyword>
<dbReference type="PANTHER" id="PTHR10476">
    <property type="entry name" value="CHARGED MULTIVESICULAR BODY PROTEIN"/>
    <property type="match status" value="1"/>
</dbReference>
<dbReference type="Proteomes" id="UP000585474">
    <property type="component" value="Unassembled WGS sequence"/>
</dbReference>
<dbReference type="GO" id="GO:0007034">
    <property type="term" value="P:vacuolar transport"/>
    <property type="evidence" value="ECO:0007669"/>
    <property type="project" value="InterPro"/>
</dbReference>
<feature type="region of interest" description="Disordered" evidence="1">
    <location>
        <begin position="271"/>
        <end position="297"/>
    </location>
</feature>
<accession>A0A7J0E489</accession>
<organism evidence="2 3">
    <name type="scientific">Actinidia rufa</name>
    <dbReference type="NCBI Taxonomy" id="165716"/>
    <lineage>
        <taxon>Eukaryota</taxon>
        <taxon>Viridiplantae</taxon>
        <taxon>Streptophyta</taxon>
        <taxon>Embryophyta</taxon>
        <taxon>Tracheophyta</taxon>
        <taxon>Spermatophyta</taxon>
        <taxon>Magnoliopsida</taxon>
        <taxon>eudicotyledons</taxon>
        <taxon>Gunneridae</taxon>
        <taxon>Pentapetalae</taxon>
        <taxon>asterids</taxon>
        <taxon>Ericales</taxon>
        <taxon>Actinidiaceae</taxon>
        <taxon>Actinidia</taxon>
    </lineage>
</organism>
<dbReference type="AlphaFoldDB" id="A0A7J0E489"/>
<evidence type="ECO:0000313" key="2">
    <source>
        <dbReference type="EMBL" id="GFY80477.1"/>
    </source>
</evidence>
<evidence type="ECO:0000313" key="3">
    <source>
        <dbReference type="Proteomes" id="UP000585474"/>
    </source>
</evidence>
<sequence length="443" mass="48855">MGEAMKGVTKAMGQMNRQMNLPALQKIMQEFEKQNEKMEMVSEVMGDAIDDALEGDEEEEETEELVSQVLDEIGINMNSELLNAPSSVVAAPAAQNKVAQVEATGNDDSGIDSDLQSSPIAWQTHMGQDWTTTYPEFCSEQNKRLHDRLSPTLYPGLSSPEIISPETPCPVRQLNARSERIALMEGGKGLEMKETSSEVVVSIFRETESLKTSSSSLEITNSSPTPNRPPIISVGSVTQRRSIARSAYSKPKSRLVELSYPINSHLVEESSQFVSSSSPSSPTRKTNAGTPKENVKTDPVAPKATLMVSQGGEDDDDEDVYTTTNLKLDENPLNCWQNEASCNLEFGSLDMVYWYVDGEETFLVKLLASSFMLRDSLTGFKNLYSITTQKRFLSSIAFRKLLPVSPLTTGGSKPTRKFDVKASLKECDDRIDQGYSIDFHGDP</sequence>
<dbReference type="Gene3D" id="6.10.140.1230">
    <property type="match status" value="1"/>
</dbReference>
<dbReference type="Pfam" id="PF03357">
    <property type="entry name" value="Snf7"/>
    <property type="match status" value="1"/>
</dbReference>
<name>A0A7J0E489_9ERIC</name>
<protein>
    <submittedName>
        <fullName evidence="2">SNF7 family protein</fullName>
    </submittedName>
</protein>
<dbReference type="EMBL" id="BJWL01000001">
    <property type="protein sequence ID" value="GFY80477.1"/>
    <property type="molecule type" value="Genomic_DNA"/>
</dbReference>
<dbReference type="OrthoDB" id="5594417at2759"/>
<feature type="region of interest" description="Disordered" evidence="1">
    <location>
        <begin position="211"/>
        <end position="233"/>
    </location>
</feature>
<proteinExistence type="predicted"/>
<evidence type="ECO:0000256" key="1">
    <source>
        <dbReference type="SAM" id="MobiDB-lite"/>
    </source>
</evidence>
<reference evidence="2 3" key="1">
    <citation type="submission" date="2019-07" db="EMBL/GenBank/DDBJ databases">
        <title>De Novo Assembly of kiwifruit Actinidia rufa.</title>
        <authorList>
            <person name="Sugita-Konishi S."/>
            <person name="Sato K."/>
            <person name="Mori E."/>
            <person name="Abe Y."/>
            <person name="Kisaki G."/>
            <person name="Hamano K."/>
            <person name="Suezawa K."/>
            <person name="Otani M."/>
            <person name="Fukuda T."/>
            <person name="Manabe T."/>
            <person name="Gomi K."/>
            <person name="Tabuchi M."/>
            <person name="Akimitsu K."/>
            <person name="Kataoka I."/>
        </authorList>
    </citation>
    <scope>NUCLEOTIDE SEQUENCE [LARGE SCALE GENOMIC DNA]</scope>
    <source>
        <strain evidence="3">cv. Fuchu</strain>
    </source>
</reference>
<dbReference type="InterPro" id="IPR005024">
    <property type="entry name" value="Snf7_fam"/>
</dbReference>
<gene>
    <name evidence="2" type="ORF">Acr_01g0002860</name>
</gene>
<feature type="compositionally biased region" description="Low complexity" evidence="1">
    <location>
        <begin position="271"/>
        <end position="281"/>
    </location>
</feature>